<dbReference type="PANTHER" id="PTHR43304:SF1">
    <property type="entry name" value="PAC DOMAIN-CONTAINING PROTEIN"/>
    <property type="match status" value="1"/>
</dbReference>
<dbReference type="InterPro" id="IPR052162">
    <property type="entry name" value="Sensor_kinase/Photoreceptor"/>
</dbReference>
<evidence type="ECO:0000259" key="7">
    <source>
        <dbReference type="PROSITE" id="PS50109"/>
    </source>
</evidence>
<evidence type="ECO:0000313" key="11">
    <source>
        <dbReference type="Proteomes" id="UP000078543"/>
    </source>
</evidence>
<evidence type="ECO:0000259" key="9">
    <source>
        <dbReference type="PROSITE" id="PS50113"/>
    </source>
</evidence>
<dbReference type="Pfam" id="PF02518">
    <property type="entry name" value="HATPase_c"/>
    <property type="match status" value="1"/>
</dbReference>
<dbReference type="Pfam" id="PF00497">
    <property type="entry name" value="SBP_bac_3"/>
    <property type="match status" value="1"/>
</dbReference>
<dbReference type="CDD" id="cd01007">
    <property type="entry name" value="PBP2_BvgS_HisK_like"/>
    <property type="match status" value="1"/>
</dbReference>
<dbReference type="SUPFAM" id="SSF53850">
    <property type="entry name" value="Periplasmic binding protein-like II"/>
    <property type="match status" value="1"/>
</dbReference>
<evidence type="ECO:0000256" key="2">
    <source>
        <dbReference type="ARBA" id="ARBA00012438"/>
    </source>
</evidence>
<feature type="domain" description="PAS" evidence="8">
    <location>
        <begin position="313"/>
        <end position="383"/>
    </location>
</feature>
<evidence type="ECO:0000256" key="3">
    <source>
        <dbReference type="ARBA" id="ARBA00022553"/>
    </source>
</evidence>
<dbReference type="GO" id="GO:0000155">
    <property type="term" value="F:phosphorelay sensor kinase activity"/>
    <property type="evidence" value="ECO:0007669"/>
    <property type="project" value="InterPro"/>
</dbReference>
<dbReference type="InterPro" id="IPR000014">
    <property type="entry name" value="PAS"/>
</dbReference>
<keyword evidence="4" id="KW-0808">Transferase</keyword>
<feature type="domain" description="Histidine kinase" evidence="7">
    <location>
        <begin position="451"/>
        <end position="665"/>
    </location>
</feature>
<dbReference type="PANTHER" id="PTHR43304">
    <property type="entry name" value="PHYTOCHROME-LIKE PROTEIN CPH1"/>
    <property type="match status" value="1"/>
</dbReference>
<dbReference type="PROSITE" id="PS50109">
    <property type="entry name" value="HIS_KIN"/>
    <property type="match status" value="1"/>
</dbReference>
<evidence type="ECO:0000256" key="1">
    <source>
        <dbReference type="ARBA" id="ARBA00000085"/>
    </source>
</evidence>
<dbReference type="InterPro" id="IPR005467">
    <property type="entry name" value="His_kinase_dom"/>
</dbReference>
<dbReference type="Gene3D" id="3.30.450.20">
    <property type="entry name" value="PAS domain"/>
    <property type="match status" value="1"/>
</dbReference>
<dbReference type="Pfam" id="PF08448">
    <property type="entry name" value="PAS_4"/>
    <property type="match status" value="1"/>
</dbReference>
<dbReference type="AlphaFoldDB" id="A0A178N0L8"/>
<dbReference type="SUPFAM" id="SSF47384">
    <property type="entry name" value="Homodimeric domain of signal transducing histidine kinase"/>
    <property type="match status" value="1"/>
</dbReference>
<reference evidence="10 11" key="1">
    <citation type="submission" date="2016-04" db="EMBL/GenBank/DDBJ databases">
        <title>Draft genome sequence of freshwater magnetotactic bacteria Magnetospirillum marisnigri SP-1 and Magnetospirillum moscoviense BB-1.</title>
        <authorList>
            <person name="Koziaeva V."/>
            <person name="Dziuba M.V."/>
            <person name="Ivanov T.M."/>
            <person name="Kuznetsov B."/>
            <person name="Grouzdev D.S."/>
        </authorList>
    </citation>
    <scope>NUCLEOTIDE SEQUENCE [LARGE SCALE GENOMIC DNA]</scope>
    <source>
        <strain evidence="10 11">BB-1</strain>
    </source>
</reference>
<dbReference type="Proteomes" id="UP000078543">
    <property type="component" value="Unassembled WGS sequence"/>
</dbReference>
<dbReference type="PRINTS" id="PR00344">
    <property type="entry name" value="BCTRLSENSOR"/>
</dbReference>
<dbReference type="Pfam" id="PF00512">
    <property type="entry name" value="HisKA"/>
    <property type="match status" value="1"/>
</dbReference>
<dbReference type="PROSITE" id="PS50113">
    <property type="entry name" value="PAC"/>
    <property type="match status" value="1"/>
</dbReference>
<dbReference type="InterPro" id="IPR000700">
    <property type="entry name" value="PAS-assoc_C"/>
</dbReference>
<feature type="transmembrane region" description="Helical" evidence="6">
    <location>
        <begin position="271"/>
        <end position="292"/>
    </location>
</feature>
<dbReference type="SMART" id="SM00062">
    <property type="entry name" value="PBPb"/>
    <property type="match status" value="1"/>
</dbReference>
<dbReference type="STRING" id="1437059.A6A05_06460"/>
<proteinExistence type="predicted"/>
<sequence length="666" mass="73255">MVRFLLFVVVAMAGVPGGARSALAIELTAEERAFLAAHPTVRVRINGDLPPFLFQDQGQVRGMSIDYLTLVLKRLNLTMEPVDIGGFAEVLKRLPTGDGMDLQPVTRPTPERAKEIGFTRPYLSFPVVIVTRTNADFVGSLDDLNGHVVAVEKAYWYTTELQRKYPGIELKIVDSSSQAIRAVAVGEADAYVGILAVAAWQMEKNGYTNLKIAAPSTLSGAEMGMGVRGDWPLLTSALDKALATITPEEHREIRRKWLPVKSEFGIAPRQVMLWGGLAAGGFLLFIAMLILANRRLIREIGRRRAAEQEVRASQAIALQMLNASTDACMLFDVDGTMRGFNDVFAKRLGVDPATILGSSLWSYFPPVNIEARKRAVAGVVASRAPVTLIDVRGGHHLSNTIFPLIGPDDRVRQVIVYSRDITEQVEAEARIQAHLAEIKRSNAELEQFAYIASHDLREPLRQIANFVALLERRFADQLNDEAREYISFAREGAKRLDNLMLDLLEYSRVGRGEQLAPVECEIVVAAALDNLAARIAETGAEIHIAPGLPTVLGAKTHLIHLFQNLIANALKYCSPERIPEVRLSFTIDGKVVTFSVADNGIGIDPVYHDRIFGIFQRLHGREEYEGTGIGLAICRRVVDQHGGRIWVDSVPGQGSTFHFTVSLATG</sequence>
<keyword evidence="11" id="KW-1185">Reference proteome</keyword>
<protein>
    <recommendedName>
        <fullName evidence="2">histidine kinase</fullName>
        <ecNumber evidence="2">2.7.13.3</ecNumber>
    </recommendedName>
</protein>
<dbReference type="Gene3D" id="3.40.190.10">
    <property type="entry name" value="Periplasmic binding protein-like II"/>
    <property type="match status" value="2"/>
</dbReference>
<dbReference type="Gene3D" id="1.10.287.130">
    <property type="match status" value="1"/>
</dbReference>
<dbReference type="CDD" id="cd00082">
    <property type="entry name" value="HisKA"/>
    <property type="match status" value="1"/>
</dbReference>
<evidence type="ECO:0000259" key="8">
    <source>
        <dbReference type="PROSITE" id="PS50112"/>
    </source>
</evidence>
<dbReference type="InterPro" id="IPR035965">
    <property type="entry name" value="PAS-like_dom_sf"/>
</dbReference>
<dbReference type="InterPro" id="IPR003594">
    <property type="entry name" value="HATPase_dom"/>
</dbReference>
<feature type="domain" description="PAC" evidence="9">
    <location>
        <begin position="382"/>
        <end position="433"/>
    </location>
</feature>
<keyword evidence="5" id="KW-0418">Kinase</keyword>
<dbReference type="FunFam" id="3.30.565.10:FF:000006">
    <property type="entry name" value="Sensor histidine kinase WalK"/>
    <property type="match status" value="1"/>
</dbReference>
<evidence type="ECO:0000256" key="5">
    <source>
        <dbReference type="ARBA" id="ARBA00022777"/>
    </source>
</evidence>
<dbReference type="SUPFAM" id="SSF55874">
    <property type="entry name" value="ATPase domain of HSP90 chaperone/DNA topoisomerase II/histidine kinase"/>
    <property type="match status" value="1"/>
</dbReference>
<keyword evidence="6" id="KW-1133">Transmembrane helix</keyword>
<name>A0A178N0L8_9PROT</name>
<dbReference type="InterPro" id="IPR004358">
    <property type="entry name" value="Sig_transdc_His_kin-like_C"/>
</dbReference>
<dbReference type="SMART" id="SM00387">
    <property type="entry name" value="HATPase_c"/>
    <property type="match status" value="1"/>
</dbReference>
<organism evidence="10 11">
    <name type="scientific">Magnetospirillum moscoviense</name>
    <dbReference type="NCBI Taxonomy" id="1437059"/>
    <lineage>
        <taxon>Bacteria</taxon>
        <taxon>Pseudomonadati</taxon>
        <taxon>Pseudomonadota</taxon>
        <taxon>Alphaproteobacteria</taxon>
        <taxon>Rhodospirillales</taxon>
        <taxon>Rhodospirillaceae</taxon>
        <taxon>Magnetospirillum</taxon>
    </lineage>
</organism>
<dbReference type="EMBL" id="LWQU01000043">
    <property type="protein sequence ID" value="OAN63188.1"/>
    <property type="molecule type" value="Genomic_DNA"/>
</dbReference>
<dbReference type="InterPro" id="IPR001638">
    <property type="entry name" value="Solute-binding_3/MltF_N"/>
</dbReference>
<dbReference type="NCBIfam" id="TIGR00229">
    <property type="entry name" value="sensory_box"/>
    <property type="match status" value="1"/>
</dbReference>
<dbReference type="SMART" id="SM00388">
    <property type="entry name" value="HisKA"/>
    <property type="match status" value="1"/>
</dbReference>
<evidence type="ECO:0000313" key="10">
    <source>
        <dbReference type="EMBL" id="OAN63188.1"/>
    </source>
</evidence>
<keyword evidence="6" id="KW-0812">Transmembrane</keyword>
<keyword evidence="6" id="KW-0472">Membrane</keyword>
<dbReference type="CDD" id="cd00130">
    <property type="entry name" value="PAS"/>
    <property type="match status" value="1"/>
</dbReference>
<keyword evidence="3" id="KW-0597">Phosphoprotein</keyword>
<evidence type="ECO:0000256" key="6">
    <source>
        <dbReference type="SAM" id="Phobius"/>
    </source>
</evidence>
<comment type="catalytic activity">
    <reaction evidence="1">
        <text>ATP + protein L-histidine = ADP + protein N-phospho-L-histidine.</text>
        <dbReference type="EC" id="2.7.13.3"/>
    </reaction>
</comment>
<dbReference type="EC" id="2.7.13.3" evidence="2"/>
<dbReference type="InterPro" id="IPR036097">
    <property type="entry name" value="HisK_dim/P_sf"/>
</dbReference>
<accession>A0A178N0L8</accession>
<gene>
    <name evidence="10" type="ORF">A6A05_06460</name>
</gene>
<dbReference type="InterPro" id="IPR013656">
    <property type="entry name" value="PAS_4"/>
</dbReference>
<dbReference type="InterPro" id="IPR003661">
    <property type="entry name" value="HisK_dim/P_dom"/>
</dbReference>
<dbReference type="InterPro" id="IPR036890">
    <property type="entry name" value="HATPase_C_sf"/>
</dbReference>
<dbReference type="SUPFAM" id="SSF55785">
    <property type="entry name" value="PYP-like sensor domain (PAS domain)"/>
    <property type="match status" value="1"/>
</dbReference>
<dbReference type="Gene3D" id="3.30.565.10">
    <property type="entry name" value="Histidine kinase-like ATPase, C-terminal domain"/>
    <property type="match status" value="1"/>
</dbReference>
<evidence type="ECO:0000256" key="4">
    <source>
        <dbReference type="ARBA" id="ARBA00022679"/>
    </source>
</evidence>
<dbReference type="PROSITE" id="PS50112">
    <property type="entry name" value="PAS"/>
    <property type="match status" value="1"/>
</dbReference>
<comment type="caution">
    <text evidence="10">The sequence shown here is derived from an EMBL/GenBank/DDBJ whole genome shotgun (WGS) entry which is preliminary data.</text>
</comment>